<keyword evidence="6 8" id="KW-0472">Membrane</keyword>
<comment type="caution">
    <text evidence="9">The sequence shown here is derived from an EMBL/GenBank/DDBJ whole genome shotgun (WGS) entry which is preliminary data.</text>
</comment>
<dbReference type="GO" id="GO:0005337">
    <property type="term" value="F:nucleoside transmembrane transporter activity"/>
    <property type="evidence" value="ECO:0007669"/>
    <property type="project" value="InterPro"/>
</dbReference>
<feature type="transmembrane region" description="Helical" evidence="8">
    <location>
        <begin position="443"/>
        <end position="461"/>
    </location>
</feature>
<feature type="transmembrane region" description="Helical" evidence="8">
    <location>
        <begin position="365"/>
        <end position="386"/>
    </location>
</feature>
<dbReference type="Proteomes" id="UP000654075">
    <property type="component" value="Unassembled WGS sequence"/>
</dbReference>
<evidence type="ECO:0000313" key="9">
    <source>
        <dbReference type="EMBL" id="CAE8603043.1"/>
    </source>
</evidence>
<evidence type="ECO:0000256" key="3">
    <source>
        <dbReference type="ARBA" id="ARBA00022448"/>
    </source>
</evidence>
<evidence type="ECO:0000256" key="6">
    <source>
        <dbReference type="ARBA" id="ARBA00023136"/>
    </source>
</evidence>
<dbReference type="Pfam" id="PF01733">
    <property type="entry name" value="Nucleoside_tran"/>
    <property type="match status" value="1"/>
</dbReference>
<keyword evidence="5 8" id="KW-1133">Transmembrane helix</keyword>
<feature type="transmembrane region" description="Helical" evidence="8">
    <location>
        <begin position="398"/>
        <end position="422"/>
    </location>
</feature>
<organism evidence="9 10">
    <name type="scientific">Polarella glacialis</name>
    <name type="common">Dinoflagellate</name>
    <dbReference type="NCBI Taxonomy" id="89957"/>
    <lineage>
        <taxon>Eukaryota</taxon>
        <taxon>Sar</taxon>
        <taxon>Alveolata</taxon>
        <taxon>Dinophyceae</taxon>
        <taxon>Suessiales</taxon>
        <taxon>Suessiaceae</taxon>
        <taxon>Polarella</taxon>
    </lineage>
</organism>
<feature type="transmembrane region" description="Helical" evidence="8">
    <location>
        <begin position="81"/>
        <end position="103"/>
    </location>
</feature>
<evidence type="ECO:0000256" key="4">
    <source>
        <dbReference type="ARBA" id="ARBA00022692"/>
    </source>
</evidence>
<evidence type="ECO:0000256" key="8">
    <source>
        <dbReference type="SAM" id="Phobius"/>
    </source>
</evidence>
<sequence length="480" mass="51302">MADTGEVGLEDTSGSESEGSKSDLEERFSKEEVETFERSSEAASLNFGFFLLALLYMWPYHTLLQTQTFLSAKFPGRAVNAGNTMMLATTWPFMVTHGLLTLTGLSRRLTYTCKLVVPGVLISIIALGLILVMSFVSSAEVLLNSLYCAALLCSIAEGMIEPAVYDMAGLYPSALTTKNVMFGNGATGVVVCIVKISVRLCTNGVKPLKVAELEQLTHVYFALMGLAGIGLPAVYLLLMRRSKSFEKYVKCEYTMPKTDLQSNVSDGEASATDPGGDCVRKESGLSAGLQALKHVWPSMVATTITYITSLALWPVIPGSMCLRGPGDSNPTLRSWWFDIVLLIFNVGDLVGKSERRSLSWGARNLSKHLLLACALCRAFLMFPLILTASAPQSYSPTVASWVALAGVLLLGLSNGWLSTVCFMRAPKALPAGTSNSVAEQASTLMVMGLFAGISLGSLAAYELGAGLLQRYIGACHAGGG</sequence>
<dbReference type="GO" id="GO:0005886">
    <property type="term" value="C:plasma membrane"/>
    <property type="evidence" value="ECO:0007669"/>
    <property type="project" value="TreeGrafter"/>
</dbReference>
<accession>A0A813EVI7</accession>
<protein>
    <recommendedName>
        <fullName evidence="11">Battenin</fullName>
    </recommendedName>
</protein>
<gene>
    <name evidence="9" type="ORF">PGLA1383_LOCUS21264</name>
</gene>
<dbReference type="OrthoDB" id="1856718at2759"/>
<proteinExistence type="inferred from homology"/>
<evidence type="ECO:0000256" key="5">
    <source>
        <dbReference type="ARBA" id="ARBA00022989"/>
    </source>
</evidence>
<dbReference type="PANTHER" id="PTHR10332:SF10">
    <property type="entry name" value="EQUILIBRATIVE NUCLEOSIDE TRANSPORTER 4"/>
    <property type="match status" value="1"/>
</dbReference>
<keyword evidence="10" id="KW-1185">Reference proteome</keyword>
<evidence type="ECO:0008006" key="11">
    <source>
        <dbReference type="Google" id="ProtNLM"/>
    </source>
</evidence>
<comment type="similarity">
    <text evidence="2">Belongs to the SLC29A/ENT transporter (TC 2.A.57) family.</text>
</comment>
<feature type="transmembrane region" description="Helical" evidence="8">
    <location>
        <begin position="295"/>
        <end position="315"/>
    </location>
</feature>
<dbReference type="InterPro" id="IPR002259">
    <property type="entry name" value="Eqnu_transpt"/>
</dbReference>
<feature type="transmembrane region" description="Helical" evidence="8">
    <location>
        <begin position="43"/>
        <end position="61"/>
    </location>
</feature>
<feature type="transmembrane region" description="Helical" evidence="8">
    <location>
        <begin position="115"/>
        <end position="136"/>
    </location>
</feature>
<dbReference type="EMBL" id="CAJNNV010014971">
    <property type="protein sequence ID" value="CAE8603043.1"/>
    <property type="molecule type" value="Genomic_DNA"/>
</dbReference>
<feature type="transmembrane region" description="Helical" evidence="8">
    <location>
        <begin position="335"/>
        <end position="353"/>
    </location>
</feature>
<feature type="compositionally biased region" description="Basic and acidic residues" evidence="7">
    <location>
        <begin position="18"/>
        <end position="28"/>
    </location>
</feature>
<dbReference type="PANTHER" id="PTHR10332">
    <property type="entry name" value="EQUILIBRATIVE NUCLEOSIDE TRANSPORTER"/>
    <property type="match status" value="1"/>
</dbReference>
<evidence type="ECO:0000313" key="10">
    <source>
        <dbReference type="Proteomes" id="UP000654075"/>
    </source>
</evidence>
<evidence type="ECO:0000256" key="7">
    <source>
        <dbReference type="SAM" id="MobiDB-lite"/>
    </source>
</evidence>
<evidence type="ECO:0000256" key="2">
    <source>
        <dbReference type="ARBA" id="ARBA00007965"/>
    </source>
</evidence>
<dbReference type="AlphaFoldDB" id="A0A813EVI7"/>
<comment type="subcellular location">
    <subcellularLocation>
        <location evidence="1">Membrane</location>
        <topology evidence="1">Multi-pass membrane protein</topology>
    </subcellularLocation>
</comment>
<feature type="transmembrane region" description="Helical" evidence="8">
    <location>
        <begin position="218"/>
        <end position="238"/>
    </location>
</feature>
<dbReference type="OMA" id="ESLPAMW"/>
<evidence type="ECO:0000256" key="1">
    <source>
        <dbReference type="ARBA" id="ARBA00004141"/>
    </source>
</evidence>
<reference evidence="9" key="1">
    <citation type="submission" date="2021-02" db="EMBL/GenBank/DDBJ databases">
        <authorList>
            <person name="Dougan E. K."/>
            <person name="Rhodes N."/>
            <person name="Thang M."/>
            <person name="Chan C."/>
        </authorList>
    </citation>
    <scope>NUCLEOTIDE SEQUENCE</scope>
</reference>
<keyword evidence="4 8" id="KW-0812">Transmembrane</keyword>
<name>A0A813EVI7_POLGL</name>
<feature type="region of interest" description="Disordered" evidence="7">
    <location>
        <begin position="1"/>
        <end position="28"/>
    </location>
</feature>
<keyword evidence="3" id="KW-0813">Transport</keyword>